<comment type="subcellular location">
    <subcellularLocation>
        <location evidence="1 5">Bacterial flagellum basal body</location>
    </subcellularLocation>
</comment>
<keyword evidence="10" id="KW-0969">Cilium</keyword>
<dbReference type="PANTHER" id="PTHR30435:SF1">
    <property type="entry name" value="FLAGELLAR HOOK PROTEIN FLGE"/>
    <property type="match status" value="1"/>
</dbReference>
<accession>A0A3M3KFP4</accession>
<evidence type="ECO:0000259" key="8">
    <source>
        <dbReference type="Pfam" id="PF07559"/>
    </source>
</evidence>
<dbReference type="InterPro" id="IPR020013">
    <property type="entry name" value="Flagellar_FlgE/F/G"/>
</dbReference>
<dbReference type="InterPro" id="IPR010930">
    <property type="entry name" value="Flg_bb/hook_C_dom"/>
</dbReference>
<evidence type="ECO:0000313" key="11">
    <source>
        <dbReference type="Proteomes" id="UP000281372"/>
    </source>
</evidence>
<dbReference type="GO" id="GO:0009424">
    <property type="term" value="C:bacterial-type flagellum hook"/>
    <property type="evidence" value="ECO:0007669"/>
    <property type="project" value="TreeGrafter"/>
</dbReference>
<dbReference type="Pfam" id="PF22692">
    <property type="entry name" value="LlgE_F_G_D1"/>
    <property type="match status" value="1"/>
</dbReference>
<comment type="similarity">
    <text evidence="2 5">Belongs to the flagella basal body rod proteins family.</text>
</comment>
<feature type="domain" description="Flagellar basal body rod protein N-terminal" evidence="6">
    <location>
        <begin position="16"/>
        <end position="46"/>
    </location>
</feature>
<dbReference type="InterPro" id="IPR001444">
    <property type="entry name" value="Flag_bb_rod_N"/>
</dbReference>
<evidence type="ECO:0000256" key="3">
    <source>
        <dbReference type="ARBA" id="ARBA00019015"/>
    </source>
</evidence>
<keyword evidence="10" id="KW-0282">Flagellum</keyword>
<evidence type="ECO:0000313" key="10">
    <source>
        <dbReference type="EMBL" id="RMN21837.1"/>
    </source>
</evidence>
<feature type="domain" description="Flagellar basal-body/hook protein C-terminal" evidence="7">
    <location>
        <begin position="550"/>
        <end position="593"/>
    </location>
</feature>
<gene>
    <name evidence="10" type="ORF">ALQ64_05303</name>
</gene>
<organism evidence="10 11">
    <name type="scientific">Pseudomonas cannabina</name>
    <dbReference type="NCBI Taxonomy" id="86840"/>
    <lineage>
        <taxon>Bacteria</taxon>
        <taxon>Pseudomonadati</taxon>
        <taxon>Pseudomonadota</taxon>
        <taxon>Gammaproteobacteria</taxon>
        <taxon>Pseudomonadales</taxon>
        <taxon>Pseudomonadaceae</taxon>
        <taxon>Pseudomonas</taxon>
    </lineage>
</organism>
<dbReference type="InterPro" id="IPR037925">
    <property type="entry name" value="FlgE/F/G-like"/>
</dbReference>
<dbReference type="Pfam" id="PF06429">
    <property type="entry name" value="Flg_bbr_C"/>
    <property type="match status" value="1"/>
</dbReference>
<dbReference type="NCBIfam" id="TIGR03506">
    <property type="entry name" value="FlgEFG_subfam"/>
    <property type="match status" value="2"/>
</dbReference>
<dbReference type="GO" id="GO:0071978">
    <property type="term" value="P:bacterial-type flagellum-dependent swarming motility"/>
    <property type="evidence" value="ECO:0007669"/>
    <property type="project" value="TreeGrafter"/>
</dbReference>
<feature type="domain" description="Flagellar hook protein FlgE/F/G-like D1" evidence="9">
    <location>
        <begin position="98"/>
        <end position="158"/>
    </location>
</feature>
<dbReference type="GO" id="GO:0009425">
    <property type="term" value="C:bacterial-type flagellum basal body"/>
    <property type="evidence" value="ECO:0007669"/>
    <property type="project" value="UniProtKB-SubCell"/>
</dbReference>
<dbReference type="InterPro" id="IPR011491">
    <property type="entry name" value="FlgE_D2"/>
</dbReference>
<evidence type="ECO:0000256" key="1">
    <source>
        <dbReference type="ARBA" id="ARBA00004117"/>
    </source>
</evidence>
<dbReference type="Gene3D" id="2.60.98.20">
    <property type="entry name" value="Flagellar hook protein FlgE"/>
    <property type="match status" value="2"/>
</dbReference>
<evidence type="ECO:0000259" key="9">
    <source>
        <dbReference type="Pfam" id="PF22692"/>
    </source>
</evidence>
<evidence type="ECO:0000256" key="2">
    <source>
        <dbReference type="ARBA" id="ARBA00009677"/>
    </source>
</evidence>
<dbReference type="AlphaFoldDB" id="A0A3M3KFP4"/>
<protein>
    <recommendedName>
        <fullName evidence="3 5">Flagellar hook protein FlgE</fullName>
    </recommendedName>
</protein>
<name>A0A3M3KFP4_PSECA</name>
<evidence type="ECO:0000259" key="7">
    <source>
        <dbReference type="Pfam" id="PF06429"/>
    </source>
</evidence>
<comment type="function">
    <text evidence="5">A flexible structure which links the flagellar filament to the drive apparatus in the basal body.</text>
</comment>
<sequence length="595" mass="62843">MSSMNCRQGKGVLMSFNTAISGIHAANKRLEVAGNNIANVGTLGFKSSRAQFSALYASAQLGAGTNAVGDGVRLASVQQNFNQGETVISSGNPLDMRIQGNGFFVVSDQGALAYTRAGAFLKDAENFVVDSDGGRLQGYAASDRGEIIRGIRTDLQIDTSNVAARATTRVAENINLDASLPSLARLPTFDPADPASYTRVTTRTIQDAGASPVPAADHELKQYFVKTEDNRWSMHVLVDGRNPVDPDSVAPLQVSLELKPDGSLSYSGNSQHLRKVSDNEFALQGWVPAKEVNGAWMANGSANGGVVSLPLDDAGVSLLDPADAVMHRPVPDFNPADLNTYSRMFGNQIYDSQGNAHELKQYFVKDGTNSWRMHVLIDDRNPQLPESTTPLTANIVFDAHGSVASLTGSPGLSSSNGSLLQLTGWSPTMVVDPGTSRERWIANGAAGSADGITIDFTHLLQHNAASSRSSAYVDGNSAGELKSLDVGRDGILRAGFTNGMTKDIGQVVLASFANPHGLQPRSDTRWTATADSGVAEYDRPGVGTLGSIVSGGLEGSNVVLADELIALIQAQTAYQANSKAISTEVTLMQTLIQST</sequence>
<dbReference type="GO" id="GO:0005829">
    <property type="term" value="C:cytosol"/>
    <property type="evidence" value="ECO:0007669"/>
    <property type="project" value="TreeGrafter"/>
</dbReference>
<dbReference type="InterPro" id="IPR053967">
    <property type="entry name" value="LlgE_F_G-like_D1"/>
</dbReference>
<keyword evidence="10" id="KW-0966">Cell projection</keyword>
<evidence type="ECO:0000256" key="4">
    <source>
        <dbReference type="ARBA" id="ARBA00023143"/>
    </source>
</evidence>
<evidence type="ECO:0000259" key="6">
    <source>
        <dbReference type="Pfam" id="PF00460"/>
    </source>
</evidence>
<dbReference type="Pfam" id="PF07559">
    <property type="entry name" value="FlgE_D2"/>
    <property type="match status" value="2"/>
</dbReference>
<feature type="domain" description="Flagellar hook protein FlgE D2" evidence="8">
    <location>
        <begin position="175"/>
        <end position="289"/>
    </location>
</feature>
<evidence type="ECO:0000256" key="5">
    <source>
        <dbReference type="RuleBase" id="RU362116"/>
    </source>
</evidence>
<reference evidence="10 11" key="1">
    <citation type="submission" date="2018-08" db="EMBL/GenBank/DDBJ databases">
        <title>Recombination of ecologically and evolutionarily significant loci maintains genetic cohesion in the Pseudomonas syringae species complex.</title>
        <authorList>
            <person name="Dillon M."/>
            <person name="Thakur S."/>
            <person name="Almeida R.N.D."/>
            <person name="Weir B.S."/>
            <person name="Guttman D.S."/>
        </authorList>
    </citation>
    <scope>NUCLEOTIDE SEQUENCE [LARGE SCALE GENOMIC DNA]</scope>
    <source>
        <strain evidence="10 11">ICMP 2821</strain>
    </source>
</reference>
<dbReference type="SUPFAM" id="SSF117143">
    <property type="entry name" value="Flagellar hook protein flgE"/>
    <property type="match status" value="2"/>
</dbReference>
<dbReference type="PANTHER" id="PTHR30435">
    <property type="entry name" value="FLAGELLAR PROTEIN"/>
    <property type="match status" value="1"/>
</dbReference>
<feature type="domain" description="Flagellar hook protein FlgE D2" evidence="8">
    <location>
        <begin position="328"/>
        <end position="475"/>
    </location>
</feature>
<dbReference type="EMBL" id="RBOW01000821">
    <property type="protein sequence ID" value="RMN21837.1"/>
    <property type="molecule type" value="Genomic_DNA"/>
</dbReference>
<dbReference type="Proteomes" id="UP000281372">
    <property type="component" value="Unassembled WGS sequence"/>
</dbReference>
<proteinExistence type="inferred from homology"/>
<keyword evidence="4 5" id="KW-0975">Bacterial flagellum</keyword>
<dbReference type="Pfam" id="PF00460">
    <property type="entry name" value="Flg_bb_rod"/>
    <property type="match status" value="1"/>
</dbReference>
<comment type="caution">
    <text evidence="10">The sequence shown here is derived from an EMBL/GenBank/DDBJ whole genome shotgun (WGS) entry which is preliminary data.</text>
</comment>
<dbReference type="InterPro" id="IPR037058">
    <property type="entry name" value="Falgellar_hook_FlgE_sf"/>
</dbReference>